<dbReference type="RefSeq" id="WP_015539646.1">
    <property type="nucleotide sequence ID" value="NZ_CABMOO010000023.1"/>
</dbReference>
<feature type="region of interest" description="Disordered" evidence="1">
    <location>
        <begin position="1"/>
        <end position="49"/>
    </location>
</feature>
<keyword evidence="2" id="KW-0812">Transmembrane</keyword>
<evidence type="ECO:0000313" key="6">
    <source>
        <dbReference type="Proteomes" id="UP000253915"/>
    </source>
</evidence>
<feature type="compositionally biased region" description="Basic and acidic residues" evidence="1">
    <location>
        <begin position="1"/>
        <end position="32"/>
    </location>
</feature>
<feature type="compositionally biased region" description="Pro residues" evidence="1">
    <location>
        <begin position="294"/>
        <end position="316"/>
    </location>
</feature>
<dbReference type="Proteomes" id="UP000253752">
    <property type="component" value="Unassembled WGS sequence"/>
</dbReference>
<evidence type="ECO:0000313" key="4">
    <source>
        <dbReference type="EMBL" id="RDC35079.1"/>
    </source>
</evidence>
<dbReference type="EMBL" id="PPTX01000027">
    <property type="protein sequence ID" value="RDB75600.1"/>
    <property type="molecule type" value="Genomic_DNA"/>
</dbReference>
<keyword evidence="2" id="KW-0472">Membrane</keyword>
<evidence type="ECO:0000313" key="3">
    <source>
        <dbReference type="EMBL" id="RDB75600.1"/>
    </source>
</evidence>
<protein>
    <submittedName>
        <fullName evidence="3">Uncharacterized protein</fullName>
    </submittedName>
</protein>
<feature type="region of interest" description="Disordered" evidence="1">
    <location>
        <begin position="262"/>
        <end position="321"/>
    </location>
</feature>
<comment type="caution">
    <text evidence="3">The sequence shown here is derived from an EMBL/GenBank/DDBJ whole genome shotgun (WGS) entry which is preliminary data.</text>
</comment>
<evidence type="ECO:0000313" key="5">
    <source>
        <dbReference type="Proteomes" id="UP000253752"/>
    </source>
</evidence>
<evidence type="ECO:0000256" key="1">
    <source>
        <dbReference type="SAM" id="MobiDB-lite"/>
    </source>
</evidence>
<proteinExistence type="predicted"/>
<dbReference type="EMBL" id="PPUQ01000024">
    <property type="protein sequence ID" value="RDC35079.1"/>
    <property type="molecule type" value="Genomic_DNA"/>
</dbReference>
<sequence>MSENEKTEKLEYQTEEKIEGLTEPIEGEKDIESEPAQGETVDGGGSPKRKRRIVAAAVLGVAVIALCIAGIVGAATPSEAPQPEKSQPEQETVAPKNDQKYSLAVKIEAEGWTDTATKATVRVEAAAPHGEMEPIEREVECGENIVLVEADEFVKDATYKVSVSKAPVLEDGSTYTAGEPFELKAPSDAAASASNTVRSLGLEWDNEREDAMVMFETVSADEKKIIVNITLAPKALADMSAEEVEASATALEAAGKSDAAQAAVQSAPATSGNAVQSGGTGGGSTSGGGSSEPAPAPAPAPGPDPAPAPAPEPDPPAHVHNWIPETTEKTIYHNFCGICGADIQGNEAGHLKNHALAGEGVGNAYPSPVGTETVNTGRYYCSCGEWK</sequence>
<accession>A0A369MQ51</accession>
<feature type="transmembrane region" description="Helical" evidence="2">
    <location>
        <begin position="53"/>
        <end position="75"/>
    </location>
</feature>
<feature type="compositionally biased region" description="Gly residues" evidence="1">
    <location>
        <begin position="278"/>
        <end position="290"/>
    </location>
</feature>
<evidence type="ECO:0000256" key="2">
    <source>
        <dbReference type="SAM" id="Phobius"/>
    </source>
</evidence>
<dbReference type="AlphaFoldDB" id="A0A369MQ51"/>
<gene>
    <name evidence="4" type="ORF">C1853_13330</name>
    <name evidence="3" type="ORF">C1872_13765</name>
</gene>
<dbReference type="Proteomes" id="UP000253915">
    <property type="component" value="Unassembled WGS sequence"/>
</dbReference>
<keyword evidence="2" id="KW-1133">Transmembrane helix</keyword>
<feature type="region of interest" description="Disordered" evidence="1">
    <location>
        <begin position="76"/>
        <end position="99"/>
    </location>
</feature>
<name>A0A369MQ51_EGGLN</name>
<reference evidence="5 6" key="1">
    <citation type="journal article" date="2018" name="Elife">
        <title>Discovery and characterization of a prevalent human gut bacterial enzyme sufficient for the inactivation of a family of plant toxins.</title>
        <authorList>
            <person name="Koppel N."/>
            <person name="Bisanz J.E."/>
            <person name="Pandelia M.E."/>
            <person name="Turnbaugh P.J."/>
            <person name="Balskus E.P."/>
        </authorList>
    </citation>
    <scope>NUCLEOTIDE SEQUENCE [LARGE SCALE GENOMIC DNA]</scope>
    <source>
        <strain evidence="4 6">16A</strain>
        <strain evidence="3 5">MR1 #12</strain>
    </source>
</reference>
<organism evidence="3 5">
    <name type="scientific">Eggerthella lenta</name>
    <name type="common">Eubacterium lentum</name>
    <dbReference type="NCBI Taxonomy" id="84112"/>
    <lineage>
        <taxon>Bacteria</taxon>
        <taxon>Bacillati</taxon>
        <taxon>Actinomycetota</taxon>
        <taxon>Coriobacteriia</taxon>
        <taxon>Eggerthellales</taxon>
        <taxon>Eggerthellaceae</taxon>
        <taxon>Eggerthella</taxon>
    </lineage>
</organism>